<feature type="region of interest" description="Disordered" evidence="2">
    <location>
        <begin position="407"/>
        <end position="455"/>
    </location>
</feature>
<feature type="compositionally biased region" description="Basic and acidic residues" evidence="2">
    <location>
        <begin position="1820"/>
        <end position="1843"/>
    </location>
</feature>
<feature type="region of interest" description="Disordered" evidence="2">
    <location>
        <begin position="629"/>
        <end position="684"/>
    </location>
</feature>
<feature type="compositionally biased region" description="Basic residues" evidence="2">
    <location>
        <begin position="1886"/>
        <end position="1898"/>
    </location>
</feature>
<evidence type="ECO:0000256" key="2">
    <source>
        <dbReference type="SAM" id="MobiDB-lite"/>
    </source>
</evidence>
<feature type="compositionally biased region" description="Basic and acidic residues" evidence="2">
    <location>
        <begin position="829"/>
        <end position="849"/>
    </location>
</feature>
<feature type="compositionally biased region" description="Low complexity" evidence="2">
    <location>
        <begin position="1443"/>
        <end position="1457"/>
    </location>
</feature>
<evidence type="ECO:0000313" key="4">
    <source>
        <dbReference type="Proteomes" id="UP001208570"/>
    </source>
</evidence>
<protein>
    <submittedName>
        <fullName evidence="3">Uncharacterized protein</fullName>
    </submittedName>
</protein>
<keyword evidence="4" id="KW-1185">Reference proteome</keyword>
<feature type="coiled-coil region" evidence="1">
    <location>
        <begin position="1029"/>
        <end position="1056"/>
    </location>
</feature>
<feature type="compositionally biased region" description="Polar residues" evidence="2">
    <location>
        <begin position="1806"/>
        <end position="1819"/>
    </location>
</feature>
<feature type="compositionally biased region" description="Basic and acidic residues" evidence="2">
    <location>
        <begin position="1460"/>
        <end position="1476"/>
    </location>
</feature>
<feature type="region of interest" description="Disordered" evidence="2">
    <location>
        <begin position="36"/>
        <end position="174"/>
    </location>
</feature>
<name>A0AAD9MYQ1_9ANNE</name>
<feature type="compositionally biased region" description="Acidic residues" evidence="2">
    <location>
        <begin position="153"/>
        <end position="162"/>
    </location>
</feature>
<gene>
    <name evidence="3" type="ORF">LSH36_467g02000</name>
</gene>
<feature type="region of interest" description="Disordered" evidence="2">
    <location>
        <begin position="1551"/>
        <end position="1572"/>
    </location>
</feature>
<feature type="compositionally biased region" description="Acidic residues" evidence="2">
    <location>
        <begin position="106"/>
        <end position="126"/>
    </location>
</feature>
<organism evidence="3 4">
    <name type="scientific">Paralvinella palmiformis</name>
    <dbReference type="NCBI Taxonomy" id="53620"/>
    <lineage>
        <taxon>Eukaryota</taxon>
        <taxon>Metazoa</taxon>
        <taxon>Spiralia</taxon>
        <taxon>Lophotrochozoa</taxon>
        <taxon>Annelida</taxon>
        <taxon>Polychaeta</taxon>
        <taxon>Sedentaria</taxon>
        <taxon>Canalipalpata</taxon>
        <taxon>Terebellida</taxon>
        <taxon>Terebelliformia</taxon>
        <taxon>Alvinellidae</taxon>
        <taxon>Paralvinella</taxon>
    </lineage>
</organism>
<evidence type="ECO:0000256" key="1">
    <source>
        <dbReference type="SAM" id="Coils"/>
    </source>
</evidence>
<feature type="region of interest" description="Disordered" evidence="2">
    <location>
        <begin position="1636"/>
        <end position="1655"/>
    </location>
</feature>
<feature type="compositionally biased region" description="Basic and acidic residues" evidence="2">
    <location>
        <begin position="1692"/>
        <end position="1714"/>
    </location>
</feature>
<sequence>MANYLPYDEYSQIVSFQNDYDEQIVLFYLDFPPSPSELKDGEVLSDDKTCSGSTKHTMEGEKPDAATCSSEKVQSSVQDGPQSESESGNALVAKAENDSRAQVVSGEDEEIRFIDEDAESQLDEDAVIVLPGDREPDSGTGDEQPEEGKVKEEDDLEGDLLEDTTGVSDPPSSADVMTRFEKVEKIFREKFLTPSLMDLSVKKEAELEVMPAPPVSPNGDTIFAEHLGQLIKVLQGLALLRQQNQQLRKKCNFLENTRYLLQLQNDMLMTRDFNRSRSRFKQNQRMMNFFDSAANKVNLDITPSTRPRQNRLPSDGIDEFHRPMLSEKGAKLSRSQSDGSLELVDMEFNIDTDADHITSTEKASSSNAREYFMSRADFQKKSRKLQQKWERVKKVFSGKPEHVAKTDAVSAEQLVKANTKPTLDKRRPPDLENLPKPESVLEDNPPTPNSVHSEPTELHACMEGAELDAELCAPPNLKRSFSADSISSGSSVGARPFTFEERSISNTSEISLERIRYLQLGGHLERRRSSPTLSIHDGDKDYISIPEGSARMVRSSSVKLMKSGAEIDLECRSGKKITSSDAAKKAKAAWVRVKDIIHTRKDSLKKNKQLIVHALSDGEISPDDPCIEAKFHIGDGSETETRQSRDRTKKQRIKGSGASSSSSSSSQLRLRHRTVGPGTTSPGVKYKRKSLAHVVLGNSPTDVASMMGITDDFNKRLQEWEEKKKKGLIKANSFSYDTESQKGLDTSTKFTEDFIKKMEEWEQMKGLSSPPKSPDQEKEVIQSEQVASHDGTAKVPLQNLSESFSKTVQEWERVKERRAREGTSPGPENRGRERYIERSKSRERDRSRHKFEKEIQKIERKEWKIEREKQKLERMKMKLDMAMESSSGSEGFGEGMTYEILKKQLQDRDSRLLSQQQAEDKTVSSKSENATEDSLGLHARSLSIKDFNTEGKLINRERVFSDSCIQPLSVHRSMSYEPYTTVNESPREQGAMAMLEAPPRDVRGKSSETDDSSTQPCTPRNIFTLLQQLDDKDEQIKDLQYDVQQLTERINMMDQEHNQKIMSYRRQLKAAHRMGQFACQTYQIDSALREVRTQVDVLIQAQSILVKEKQTLEKKIQSGNEEHENVKAQFLAQLQALQERVDLVCGSNSDQPRATVTALCGLINQAQDQDLERLLLTERVNKKLLEASLERQSLEIVYLQQKKQKRVIQRSRTFSGQELCLRNADTQDIRKELKCQDECKSYYSLSKRPTSPNVLATSEPSSFDLPLDWLNKIRKQLEEESKKPAETVILPIKVTEESQTVMTLINCPYISLPSSGANEKSPSTTSSGGAASVPPAAKSTSTQTDAKEDELVIVATVTDVATPVVTATCEPIVKPGILKSGPQTITRAKPVNEERTDSTVSAASSGSSPSVPAEKRYSYQEWIEREPKPLRLDTGRTASFDVSDLSQSSKMSSQSSDEVFISKEEISSEVGRKPSAERATTSSGIGSPHLPQSPVIRSKNVRKLRNADSRAAAITADARTWKATPPRRFIRHRKNMVERLSMGAVLTEGESLLEQRDTNDRQRTKSDSSELSRACEIARENSAKRNRALARGTGGQLAAARNLLEVRSYVSRHTARSSSGVRDMINRYEEGNFRRGAAFRKSPSPSVPKVSVTSTRRLKTAAELLQDSIDQKQHRSRSTSVNNKYSGSQQQARDKLPSTSSDKENHNDRVKSQGDYESLQASPVVGALKSPKSVLRSSVQSPAADEHGTSQELATPFKDVTNDKTDQGSGRGTSSSCLESSEINYPSTSLSPSDDTVKSKNAAVLTYSSANIQTKQIRTVHSDSKYESTLEPKSSRHMSKGDSIDSQSTWSCRSSEQDECCTDSGSPWHLAKEPPTSTPSPVIKKSEHKSRSKSKARFWSKEPREKSHSRGRGLFEKKRTKSQSPGRAGAISTLCMQTMTLSVDDDSSDSQQAVSPSCAVKQDGPRSPASDTSDKRSRRQKFLDSDWFQKPKNLFRVSK</sequence>
<evidence type="ECO:0000313" key="3">
    <source>
        <dbReference type="EMBL" id="KAK2149108.1"/>
    </source>
</evidence>
<feature type="region of interest" description="Disordered" evidence="2">
    <location>
        <begin position="1315"/>
        <end position="1345"/>
    </location>
</feature>
<feature type="compositionally biased region" description="Low complexity" evidence="2">
    <location>
        <begin position="1321"/>
        <end position="1339"/>
    </location>
</feature>
<reference evidence="3" key="1">
    <citation type="journal article" date="2023" name="Mol. Biol. Evol.">
        <title>Third-Generation Sequencing Reveals the Adaptive Role of the Epigenome in Three Deep-Sea Polychaetes.</title>
        <authorList>
            <person name="Perez M."/>
            <person name="Aroh O."/>
            <person name="Sun Y."/>
            <person name="Lan Y."/>
            <person name="Juniper S.K."/>
            <person name="Young C.R."/>
            <person name="Angers B."/>
            <person name="Qian P.Y."/>
        </authorList>
    </citation>
    <scope>NUCLEOTIDE SEQUENCE</scope>
    <source>
        <strain evidence="3">P08H-3</strain>
    </source>
</reference>
<feature type="compositionally biased region" description="Basic and acidic residues" evidence="2">
    <location>
        <begin position="1899"/>
        <end position="1917"/>
    </location>
</feature>
<feature type="compositionally biased region" description="Polar residues" evidence="2">
    <location>
        <begin position="1844"/>
        <end position="1854"/>
    </location>
</feature>
<feature type="compositionally biased region" description="Low complexity" evidence="2">
    <location>
        <begin position="1398"/>
        <end position="1412"/>
    </location>
</feature>
<feature type="compositionally biased region" description="Basic and acidic residues" evidence="2">
    <location>
        <begin position="629"/>
        <end position="646"/>
    </location>
</feature>
<feature type="region of interest" description="Disordered" evidence="2">
    <location>
        <begin position="909"/>
        <end position="934"/>
    </location>
</feature>
<accession>A0AAD9MYQ1</accession>
<feature type="region of interest" description="Disordered" evidence="2">
    <location>
        <begin position="763"/>
        <end position="791"/>
    </location>
</feature>
<proteinExistence type="predicted"/>
<feature type="compositionally biased region" description="Polar residues" evidence="2">
    <location>
        <begin position="1678"/>
        <end position="1691"/>
    </location>
</feature>
<feature type="compositionally biased region" description="Low complexity" evidence="2">
    <location>
        <begin position="1640"/>
        <end position="1655"/>
    </location>
</feature>
<feature type="region of interest" description="Disordered" evidence="2">
    <location>
        <begin position="300"/>
        <end position="320"/>
    </location>
</feature>
<keyword evidence="1" id="KW-0175">Coiled coil</keyword>
<feature type="compositionally biased region" description="Basic and acidic residues" evidence="2">
    <location>
        <begin position="37"/>
        <end position="49"/>
    </location>
</feature>
<feature type="compositionally biased region" description="Basic and acidic residues" evidence="2">
    <location>
        <begin position="422"/>
        <end position="435"/>
    </location>
</feature>
<feature type="region of interest" description="Disordered" evidence="2">
    <location>
        <begin position="814"/>
        <end position="849"/>
    </location>
</feature>
<dbReference type="Proteomes" id="UP001208570">
    <property type="component" value="Unassembled WGS sequence"/>
</dbReference>
<feature type="region of interest" description="Disordered" evidence="2">
    <location>
        <begin position="1442"/>
        <end position="1497"/>
    </location>
</feature>
<feature type="coiled-coil region" evidence="1">
    <location>
        <begin position="1109"/>
        <end position="1140"/>
    </location>
</feature>
<feature type="region of interest" description="Disordered" evidence="2">
    <location>
        <begin position="1375"/>
        <end position="1414"/>
    </location>
</feature>
<feature type="compositionally biased region" description="Polar residues" evidence="2">
    <location>
        <begin position="67"/>
        <end position="88"/>
    </location>
</feature>
<comment type="caution">
    <text evidence="3">The sequence shown here is derived from an EMBL/GenBank/DDBJ whole genome shotgun (WGS) entry which is preliminary data.</text>
</comment>
<feature type="compositionally biased region" description="Basic and acidic residues" evidence="2">
    <location>
        <begin position="1553"/>
        <end position="1570"/>
    </location>
</feature>
<feature type="compositionally biased region" description="Polar residues" evidence="2">
    <location>
        <begin position="1772"/>
        <end position="1794"/>
    </location>
</feature>
<feature type="region of interest" description="Disordered" evidence="2">
    <location>
        <begin position="1665"/>
        <end position="1985"/>
    </location>
</feature>
<dbReference type="EMBL" id="JAODUP010000467">
    <property type="protein sequence ID" value="KAK2149108.1"/>
    <property type="molecule type" value="Genomic_DNA"/>
</dbReference>